<evidence type="ECO:0000256" key="3">
    <source>
        <dbReference type="ARBA" id="ARBA00022989"/>
    </source>
</evidence>
<feature type="transmembrane region" description="Helical" evidence="6">
    <location>
        <begin position="492"/>
        <end position="513"/>
    </location>
</feature>
<organism evidence="8 9">
    <name type="scientific">Coniochaeta hoffmannii</name>
    <dbReference type="NCBI Taxonomy" id="91930"/>
    <lineage>
        <taxon>Eukaryota</taxon>
        <taxon>Fungi</taxon>
        <taxon>Dikarya</taxon>
        <taxon>Ascomycota</taxon>
        <taxon>Pezizomycotina</taxon>
        <taxon>Sordariomycetes</taxon>
        <taxon>Sordariomycetidae</taxon>
        <taxon>Coniochaetales</taxon>
        <taxon>Coniochaetaceae</taxon>
        <taxon>Coniochaeta</taxon>
    </lineage>
</organism>
<evidence type="ECO:0000256" key="2">
    <source>
        <dbReference type="ARBA" id="ARBA00022692"/>
    </source>
</evidence>
<proteinExistence type="predicted"/>
<keyword evidence="4 6" id="KW-0472">Membrane</keyword>
<feature type="transmembrane region" description="Helical" evidence="6">
    <location>
        <begin position="91"/>
        <end position="108"/>
    </location>
</feature>
<feature type="compositionally biased region" description="Polar residues" evidence="5">
    <location>
        <begin position="323"/>
        <end position="337"/>
    </location>
</feature>
<dbReference type="Pfam" id="PF07690">
    <property type="entry name" value="MFS_1"/>
    <property type="match status" value="1"/>
</dbReference>
<evidence type="ECO:0000256" key="5">
    <source>
        <dbReference type="SAM" id="MobiDB-lite"/>
    </source>
</evidence>
<keyword evidence="2 6" id="KW-0812">Transmembrane</keyword>
<dbReference type="PROSITE" id="PS50850">
    <property type="entry name" value="MFS"/>
    <property type="match status" value="1"/>
</dbReference>
<feature type="transmembrane region" description="Helical" evidence="6">
    <location>
        <begin position="219"/>
        <end position="240"/>
    </location>
</feature>
<feature type="transmembrane region" description="Helical" evidence="6">
    <location>
        <begin position="185"/>
        <end position="207"/>
    </location>
</feature>
<dbReference type="SUPFAM" id="SSF103473">
    <property type="entry name" value="MFS general substrate transporter"/>
    <property type="match status" value="1"/>
</dbReference>
<comment type="caution">
    <text evidence="8">The sequence shown here is derived from an EMBL/GenBank/DDBJ whole genome shotgun (WGS) entry which is preliminary data.</text>
</comment>
<gene>
    <name evidence="8" type="ORF">NKR19_g8138</name>
</gene>
<feature type="domain" description="Major facilitator superfamily (MFS) profile" evidence="7">
    <location>
        <begin position="93"/>
        <end position="613"/>
    </location>
</feature>
<sequence>MASSQRPGEMPRIDSPDEKGVSSLESGSFSLQATPKTPLDTGSDIRYVYLTFDRAVPPANLERGQSPRPPPPCPDLSAYINPTLYPTHRKNIMLALSCVATFLTAYAAGAYSPAVSLLKDALHAPSTIAVQGGVSIFCLGFASAPMVLAPFSEINGRYPVFVVSGIVFVIFQAVCGVVTNLTGMLLARFFVGVGGSVFSTMVGGVIADLWVKEERNTPMALYSGFVLAGTGAGPLIGATISQRLGGEGGSGAGAAWKWVFWHQVIAAALLMLALTLFFKETRASVLLSRKAKALNKWYEQLEEAGYYGVWIEDEQPVAPRPGASNQTLSDEATQIGVSSDEEKGPTPVGSRRASSVSGLRLQRIRWLVKEDEERSSLTTMITVSLYRPFHLLFTEPVVFFFSLWVAFAWGVLYLTFSSVPLVFRRQHGWDIEKAGRIFAALIIGGILGTAVGIWQEHVLHHTRWQPTAENEADPSRFWSFLRRRFPVTVPEARLYCTCASAALLPVGLFIFGFTSKPDIHWIAPAIGICVATMGIYSVYLATFNYLADTYHKYASSALAAQSFCRNVLGGVFPLVTGFMFTNLGESRAGALMGGIAIGLTAVPWVLVFFGERIRARSPFASELTKG</sequence>
<dbReference type="AlphaFoldDB" id="A0AA38VKL8"/>
<dbReference type="Gene3D" id="1.20.1250.20">
    <property type="entry name" value="MFS general substrate transporter like domains"/>
    <property type="match status" value="1"/>
</dbReference>
<evidence type="ECO:0000256" key="4">
    <source>
        <dbReference type="ARBA" id="ARBA00023136"/>
    </source>
</evidence>
<evidence type="ECO:0000256" key="1">
    <source>
        <dbReference type="ARBA" id="ARBA00004141"/>
    </source>
</evidence>
<feature type="transmembrane region" description="Helical" evidence="6">
    <location>
        <begin position="563"/>
        <end position="583"/>
    </location>
</feature>
<feature type="region of interest" description="Disordered" evidence="5">
    <location>
        <begin position="1"/>
        <end position="41"/>
    </location>
</feature>
<evidence type="ECO:0000313" key="9">
    <source>
        <dbReference type="Proteomes" id="UP001174691"/>
    </source>
</evidence>
<feature type="transmembrane region" description="Helical" evidence="6">
    <location>
        <begin position="128"/>
        <end position="148"/>
    </location>
</feature>
<evidence type="ECO:0000256" key="6">
    <source>
        <dbReference type="SAM" id="Phobius"/>
    </source>
</evidence>
<dbReference type="GO" id="GO:0005886">
    <property type="term" value="C:plasma membrane"/>
    <property type="evidence" value="ECO:0007669"/>
    <property type="project" value="TreeGrafter"/>
</dbReference>
<keyword evidence="3 6" id="KW-1133">Transmembrane helix</keyword>
<feature type="compositionally biased region" description="Polar residues" evidence="5">
    <location>
        <begin position="23"/>
        <end position="35"/>
    </location>
</feature>
<keyword evidence="9" id="KW-1185">Reference proteome</keyword>
<feature type="transmembrane region" description="Helical" evidence="6">
    <location>
        <begin position="519"/>
        <end position="542"/>
    </location>
</feature>
<feature type="transmembrane region" description="Helical" evidence="6">
    <location>
        <begin position="260"/>
        <end position="278"/>
    </location>
</feature>
<dbReference type="PANTHER" id="PTHR23502">
    <property type="entry name" value="MAJOR FACILITATOR SUPERFAMILY"/>
    <property type="match status" value="1"/>
</dbReference>
<feature type="region of interest" description="Disordered" evidence="5">
    <location>
        <begin position="320"/>
        <end position="354"/>
    </location>
</feature>
<feature type="transmembrane region" description="Helical" evidence="6">
    <location>
        <begin position="397"/>
        <end position="416"/>
    </location>
</feature>
<protein>
    <submittedName>
        <fullName evidence="8">MFS general substrate transporter</fullName>
    </submittedName>
</protein>
<dbReference type="PANTHER" id="PTHR23502:SF134">
    <property type="entry name" value="MAJOR FACILITATOR SUPERFAMILY (MFS) PROFILE DOMAIN-CONTAINING PROTEIN-RELATED"/>
    <property type="match status" value="1"/>
</dbReference>
<dbReference type="InterPro" id="IPR036259">
    <property type="entry name" value="MFS_trans_sf"/>
</dbReference>
<dbReference type="GO" id="GO:0022857">
    <property type="term" value="F:transmembrane transporter activity"/>
    <property type="evidence" value="ECO:0007669"/>
    <property type="project" value="InterPro"/>
</dbReference>
<feature type="transmembrane region" description="Helical" evidence="6">
    <location>
        <begin position="160"/>
        <end position="179"/>
    </location>
</feature>
<name>A0AA38VKL8_9PEZI</name>
<dbReference type="InterPro" id="IPR020846">
    <property type="entry name" value="MFS_dom"/>
</dbReference>
<feature type="compositionally biased region" description="Basic and acidic residues" evidence="5">
    <location>
        <begin position="9"/>
        <end position="20"/>
    </location>
</feature>
<feature type="transmembrane region" description="Helical" evidence="6">
    <location>
        <begin position="436"/>
        <end position="454"/>
    </location>
</feature>
<dbReference type="EMBL" id="JANBVN010000156">
    <property type="protein sequence ID" value="KAJ9137644.1"/>
    <property type="molecule type" value="Genomic_DNA"/>
</dbReference>
<evidence type="ECO:0000313" key="8">
    <source>
        <dbReference type="EMBL" id="KAJ9137644.1"/>
    </source>
</evidence>
<comment type="subcellular location">
    <subcellularLocation>
        <location evidence="1">Membrane</location>
        <topology evidence="1">Multi-pass membrane protein</topology>
    </subcellularLocation>
</comment>
<accession>A0AA38VKL8</accession>
<reference evidence="8" key="1">
    <citation type="submission" date="2022-07" db="EMBL/GenBank/DDBJ databases">
        <title>Fungi with potential for degradation of polypropylene.</title>
        <authorList>
            <person name="Gostincar C."/>
        </authorList>
    </citation>
    <scope>NUCLEOTIDE SEQUENCE</scope>
    <source>
        <strain evidence="8">EXF-13287</strain>
    </source>
</reference>
<evidence type="ECO:0000259" key="7">
    <source>
        <dbReference type="PROSITE" id="PS50850"/>
    </source>
</evidence>
<feature type="transmembrane region" description="Helical" evidence="6">
    <location>
        <begin position="589"/>
        <end position="609"/>
    </location>
</feature>
<dbReference type="Proteomes" id="UP001174691">
    <property type="component" value="Unassembled WGS sequence"/>
</dbReference>
<dbReference type="InterPro" id="IPR011701">
    <property type="entry name" value="MFS"/>
</dbReference>